<name>A0A9W9IUA8_9EURO</name>
<dbReference type="OrthoDB" id="4367900at2759"/>
<comment type="caution">
    <text evidence="1">The sequence shown here is derived from an EMBL/GenBank/DDBJ whole genome shotgun (WGS) entry which is preliminary data.</text>
</comment>
<dbReference type="EMBL" id="JAPQKQ010000009">
    <property type="protein sequence ID" value="KAJ5181996.1"/>
    <property type="molecule type" value="Genomic_DNA"/>
</dbReference>
<organism evidence="1 2">
    <name type="scientific">Penicillium cf. viridicatum</name>
    <dbReference type="NCBI Taxonomy" id="2972119"/>
    <lineage>
        <taxon>Eukaryota</taxon>
        <taxon>Fungi</taxon>
        <taxon>Dikarya</taxon>
        <taxon>Ascomycota</taxon>
        <taxon>Pezizomycotina</taxon>
        <taxon>Eurotiomycetes</taxon>
        <taxon>Eurotiomycetidae</taxon>
        <taxon>Eurotiales</taxon>
        <taxon>Aspergillaceae</taxon>
        <taxon>Penicillium</taxon>
    </lineage>
</organism>
<protein>
    <submittedName>
        <fullName evidence="1">Uncharacterized protein</fullName>
    </submittedName>
</protein>
<reference evidence="1" key="1">
    <citation type="submission" date="2022-11" db="EMBL/GenBank/DDBJ databases">
        <authorList>
            <person name="Petersen C."/>
        </authorList>
    </citation>
    <scope>NUCLEOTIDE SEQUENCE</scope>
    <source>
        <strain evidence="1">IBT 20477</strain>
    </source>
</reference>
<dbReference type="AlphaFoldDB" id="A0A9W9IUA8"/>
<reference evidence="1" key="2">
    <citation type="journal article" date="2023" name="IMA Fungus">
        <title>Comparative genomic study of the Penicillium genus elucidates a diverse pangenome and 15 lateral gene transfer events.</title>
        <authorList>
            <person name="Petersen C."/>
            <person name="Sorensen T."/>
            <person name="Nielsen M.R."/>
            <person name="Sondergaard T.E."/>
            <person name="Sorensen J.L."/>
            <person name="Fitzpatrick D.A."/>
            <person name="Frisvad J.C."/>
            <person name="Nielsen K.L."/>
        </authorList>
    </citation>
    <scope>NUCLEOTIDE SEQUENCE</scope>
    <source>
        <strain evidence="1">IBT 20477</strain>
    </source>
</reference>
<evidence type="ECO:0000313" key="2">
    <source>
        <dbReference type="Proteomes" id="UP001150942"/>
    </source>
</evidence>
<sequence length="90" mass="10502">MSQVLQSHPSLTSSAVDLPDLYLRRPCLCLWGCYTIKSGGRIRLVEERHFLQNSNEWLVRANEKLQQCCNHHELLLWDRRQAFASVHQGI</sequence>
<proteinExistence type="predicted"/>
<evidence type="ECO:0000313" key="1">
    <source>
        <dbReference type="EMBL" id="KAJ5181996.1"/>
    </source>
</evidence>
<dbReference type="Proteomes" id="UP001150942">
    <property type="component" value="Unassembled WGS sequence"/>
</dbReference>
<accession>A0A9W9IUA8</accession>
<keyword evidence="2" id="KW-1185">Reference proteome</keyword>
<gene>
    <name evidence="1" type="ORF">N7449_012143</name>
</gene>